<feature type="compositionally biased region" description="Acidic residues" evidence="2">
    <location>
        <begin position="78"/>
        <end position="89"/>
    </location>
</feature>
<organism evidence="4">
    <name type="scientific">Opuntia streptacantha</name>
    <name type="common">Prickly pear cactus</name>
    <name type="synonym">Opuntia cardona</name>
    <dbReference type="NCBI Taxonomy" id="393608"/>
    <lineage>
        <taxon>Eukaryota</taxon>
        <taxon>Viridiplantae</taxon>
        <taxon>Streptophyta</taxon>
        <taxon>Embryophyta</taxon>
        <taxon>Tracheophyta</taxon>
        <taxon>Spermatophyta</taxon>
        <taxon>Magnoliopsida</taxon>
        <taxon>eudicotyledons</taxon>
        <taxon>Gunneridae</taxon>
        <taxon>Pentapetalae</taxon>
        <taxon>Caryophyllales</taxon>
        <taxon>Cactineae</taxon>
        <taxon>Cactaceae</taxon>
        <taxon>Opuntioideae</taxon>
        <taxon>Opuntia</taxon>
    </lineage>
</organism>
<proteinExistence type="predicted"/>
<sequence length="122" mass="13502">MGSCPQGSKCRLYHPKKGKGKKRKTPKDQRNCRGRYFGSGLATSSEPEVDMTEKIITQKNGVAETQGELGDFISLDVSDDELGENDDPTVEPMNSLPDGQVVNSELDDLDELILPLRILDRH</sequence>
<feature type="region of interest" description="Disordered" evidence="2">
    <location>
        <begin position="1"/>
        <end position="45"/>
    </location>
</feature>
<dbReference type="PROSITE" id="PS50103">
    <property type="entry name" value="ZF_C3H1"/>
    <property type="match status" value="1"/>
</dbReference>
<feature type="zinc finger region" description="C3H1-type" evidence="1">
    <location>
        <begin position="1"/>
        <end position="17"/>
    </location>
</feature>
<evidence type="ECO:0000259" key="3">
    <source>
        <dbReference type="PROSITE" id="PS50103"/>
    </source>
</evidence>
<accession>A0A7C9AKR7</accession>
<dbReference type="GO" id="GO:0008270">
    <property type="term" value="F:zinc ion binding"/>
    <property type="evidence" value="ECO:0007669"/>
    <property type="project" value="UniProtKB-KW"/>
</dbReference>
<reference evidence="4" key="2">
    <citation type="submission" date="2020-07" db="EMBL/GenBank/DDBJ databases">
        <authorList>
            <person name="Vera ALvarez R."/>
            <person name="Arias-Moreno D.M."/>
            <person name="Jimenez-Jacinto V."/>
            <person name="Jimenez-Bremont J.F."/>
            <person name="Swaminathan K."/>
            <person name="Moose S.P."/>
            <person name="Guerrero-Gonzalez M.L."/>
            <person name="Marino-Ramirez L."/>
            <person name="Landsman D."/>
            <person name="Rodriguez-Kessler M."/>
            <person name="Delgado-Sanchez P."/>
        </authorList>
    </citation>
    <scope>NUCLEOTIDE SEQUENCE</scope>
    <source>
        <tissue evidence="4">Cladode</tissue>
    </source>
</reference>
<feature type="region of interest" description="Disordered" evidence="2">
    <location>
        <begin position="78"/>
        <end position="100"/>
    </location>
</feature>
<keyword evidence="1" id="KW-0863">Zinc-finger</keyword>
<dbReference type="GO" id="GO:0005634">
    <property type="term" value="C:nucleus"/>
    <property type="evidence" value="ECO:0007669"/>
    <property type="project" value="TreeGrafter"/>
</dbReference>
<dbReference type="InterPro" id="IPR000571">
    <property type="entry name" value="Znf_CCCH"/>
</dbReference>
<feature type="domain" description="C3H1-type" evidence="3">
    <location>
        <begin position="1"/>
        <end position="17"/>
    </location>
</feature>
<dbReference type="AlphaFoldDB" id="A0A7C9AKR7"/>
<feature type="compositionally biased region" description="Basic residues" evidence="2">
    <location>
        <begin position="11"/>
        <end position="25"/>
    </location>
</feature>
<evidence type="ECO:0000256" key="1">
    <source>
        <dbReference type="PROSITE-ProRule" id="PRU00723"/>
    </source>
</evidence>
<dbReference type="PANTHER" id="PTHR46156">
    <property type="entry name" value="CCCH ZINGC FINGER"/>
    <property type="match status" value="1"/>
</dbReference>
<name>A0A7C9AKR7_OPUST</name>
<reference evidence="4" key="1">
    <citation type="journal article" date="2013" name="J. Plant Res.">
        <title>Effect of fungi and light on seed germination of three Opuntia species from semiarid lands of central Mexico.</title>
        <authorList>
            <person name="Delgado-Sanchez P."/>
            <person name="Jimenez-Bremont J.F."/>
            <person name="Guerrero-Gonzalez Mde L."/>
            <person name="Flores J."/>
        </authorList>
    </citation>
    <scope>NUCLEOTIDE SEQUENCE</scope>
    <source>
        <tissue evidence="4">Cladode</tissue>
    </source>
</reference>
<protein>
    <recommendedName>
        <fullName evidence="3">C3H1-type domain-containing protein</fullName>
    </recommendedName>
</protein>
<keyword evidence="1" id="KW-0479">Metal-binding</keyword>
<keyword evidence="1" id="KW-0862">Zinc</keyword>
<dbReference type="EMBL" id="GISG01247141">
    <property type="protein sequence ID" value="MBA4670299.1"/>
    <property type="molecule type" value="Transcribed_RNA"/>
</dbReference>
<evidence type="ECO:0000313" key="4">
    <source>
        <dbReference type="EMBL" id="MBA4670299.1"/>
    </source>
</evidence>
<dbReference type="PANTHER" id="PTHR46156:SF1">
    <property type="entry name" value="ZINC FINGER CCCH DOMAIN-CONTAINING PROTEIN 3"/>
    <property type="match status" value="1"/>
</dbReference>
<evidence type="ECO:0000256" key="2">
    <source>
        <dbReference type="SAM" id="MobiDB-lite"/>
    </source>
</evidence>